<organism evidence="1 2">
    <name type="scientific">Halocaridina rubra</name>
    <name type="common">Hawaiian red shrimp</name>
    <dbReference type="NCBI Taxonomy" id="373956"/>
    <lineage>
        <taxon>Eukaryota</taxon>
        <taxon>Metazoa</taxon>
        <taxon>Ecdysozoa</taxon>
        <taxon>Arthropoda</taxon>
        <taxon>Crustacea</taxon>
        <taxon>Multicrustacea</taxon>
        <taxon>Malacostraca</taxon>
        <taxon>Eumalacostraca</taxon>
        <taxon>Eucarida</taxon>
        <taxon>Decapoda</taxon>
        <taxon>Pleocyemata</taxon>
        <taxon>Caridea</taxon>
        <taxon>Atyoidea</taxon>
        <taxon>Atyidae</taxon>
        <taxon>Halocaridina</taxon>
    </lineage>
</organism>
<dbReference type="EMBL" id="JAXCGZ010023168">
    <property type="protein sequence ID" value="KAK7016194.1"/>
    <property type="molecule type" value="Genomic_DNA"/>
</dbReference>
<comment type="caution">
    <text evidence="1">The sequence shown here is derived from an EMBL/GenBank/DDBJ whole genome shotgun (WGS) entry which is preliminary data.</text>
</comment>
<sequence>MGSSITTPPNPAIGGSGFLCPMNSIGVSQMYFTSALCYYPDSMTSVQKTGPFFVTVKTNLDTTTNVNPLPPLSALVYSGFEFDWTHNSC</sequence>
<dbReference type="AlphaFoldDB" id="A0AAN8WEX8"/>
<proteinExistence type="predicted"/>
<dbReference type="Proteomes" id="UP001381693">
    <property type="component" value="Unassembled WGS sequence"/>
</dbReference>
<gene>
    <name evidence="1" type="ORF">SK128_001714</name>
</gene>
<evidence type="ECO:0000313" key="2">
    <source>
        <dbReference type="Proteomes" id="UP001381693"/>
    </source>
</evidence>
<keyword evidence="2" id="KW-1185">Reference proteome</keyword>
<protein>
    <submittedName>
        <fullName evidence="1">Uncharacterized protein</fullName>
    </submittedName>
</protein>
<reference evidence="1 2" key="1">
    <citation type="submission" date="2023-11" db="EMBL/GenBank/DDBJ databases">
        <title>Halocaridina rubra genome assembly.</title>
        <authorList>
            <person name="Smith C."/>
        </authorList>
    </citation>
    <scope>NUCLEOTIDE SEQUENCE [LARGE SCALE GENOMIC DNA]</scope>
    <source>
        <strain evidence="1">EP-1</strain>
        <tissue evidence="1">Whole</tissue>
    </source>
</reference>
<accession>A0AAN8WEX8</accession>
<evidence type="ECO:0000313" key="1">
    <source>
        <dbReference type="EMBL" id="KAK7016194.1"/>
    </source>
</evidence>
<name>A0AAN8WEX8_HALRR</name>